<evidence type="ECO:0000256" key="1">
    <source>
        <dbReference type="SAM" id="Phobius"/>
    </source>
</evidence>
<organism evidence="2 3">
    <name type="scientific">Candidatus Desulfatibia profunda</name>
    <dbReference type="NCBI Taxonomy" id="2841695"/>
    <lineage>
        <taxon>Bacteria</taxon>
        <taxon>Pseudomonadati</taxon>
        <taxon>Thermodesulfobacteriota</taxon>
        <taxon>Desulfobacteria</taxon>
        <taxon>Desulfobacterales</taxon>
        <taxon>Desulfobacterales incertae sedis</taxon>
        <taxon>Candidatus Desulfatibia</taxon>
    </lineage>
</organism>
<feature type="transmembrane region" description="Helical" evidence="1">
    <location>
        <begin position="157"/>
        <end position="176"/>
    </location>
</feature>
<dbReference type="Pfam" id="PF04403">
    <property type="entry name" value="PqiA"/>
    <property type="match status" value="1"/>
</dbReference>
<comment type="caution">
    <text evidence="2">The sequence shown here is derived from an EMBL/GenBank/DDBJ whole genome shotgun (WGS) entry which is preliminary data.</text>
</comment>
<evidence type="ECO:0000313" key="3">
    <source>
        <dbReference type="Proteomes" id="UP000603434"/>
    </source>
</evidence>
<feature type="transmembrane region" description="Helical" evidence="1">
    <location>
        <begin position="80"/>
        <end position="106"/>
    </location>
</feature>
<keyword evidence="1" id="KW-1133">Transmembrane helix</keyword>
<feature type="transmembrane region" description="Helical" evidence="1">
    <location>
        <begin position="35"/>
        <end position="54"/>
    </location>
</feature>
<dbReference type="AlphaFoldDB" id="A0A8J6NVU1"/>
<dbReference type="InterPro" id="IPR007498">
    <property type="entry name" value="PqiA-like"/>
</dbReference>
<protein>
    <submittedName>
        <fullName evidence="2">Paraquat-inducible protein A</fullName>
    </submittedName>
</protein>
<accession>A0A8J6NVU1</accession>
<keyword evidence="1" id="KW-0472">Membrane</keyword>
<proteinExistence type="predicted"/>
<keyword evidence="1" id="KW-0812">Transmembrane</keyword>
<dbReference type="EMBL" id="JACNJH010000124">
    <property type="protein sequence ID" value="MBC8361141.1"/>
    <property type="molecule type" value="Genomic_DNA"/>
</dbReference>
<reference evidence="2 3" key="1">
    <citation type="submission" date="2020-08" db="EMBL/GenBank/DDBJ databases">
        <title>Bridging the membrane lipid divide: bacteria of the FCB group superphylum have the potential to synthesize archaeal ether lipids.</title>
        <authorList>
            <person name="Villanueva L."/>
            <person name="Von Meijenfeldt F.A.B."/>
            <person name="Westbye A.B."/>
            <person name="Yadav S."/>
            <person name="Hopmans E.C."/>
            <person name="Dutilh B.E."/>
            <person name="Sinninghe Damste J.S."/>
        </authorList>
    </citation>
    <scope>NUCLEOTIDE SEQUENCE [LARGE SCALE GENOMIC DNA]</scope>
    <source>
        <strain evidence="2">NIOZ-UU30</strain>
    </source>
</reference>
<feature type="transmembrane region" description="Helical" evidence="1">
    <location>
        <begin position="127"/>
        <end position="145"/>
    </location>
</feature>
<evidence type="ECO:0000313" key="2">
    <source>
        <dbReference type="EMBL" id="MBC8361141.1"/>
    </source>
</evidence>
<name>A0A8J6NVU1_9BACT</name>
<gene>
    <name evidence="2" type="ORF">H8E23_07065</name>
</gene>
<dbReference type="Proteomes" id="UP000603434">
    <property type="component" value="Unassembled WGS sequence"/>
</dbReference>
<sequence>MLHRVQPLPEGGTAKCTRCGALLYRRKRNSLDRSLSMALAGLILFILCNTHPFLALKREGLVQQTTIITGVQELYRQDMWGLALLVLFTSILAPLIQLSGMLYVLLPLKFNRLPWMLPVVFRIQQKMQPWAMMEVFMLGILVSLVKLAKTATVVPGIALYAFVALIFVLAAASASLEPGVVWEKLEPIRE</sequence>